<reference evidence="1 2" key="1">
    <citation type="submission" date="2024-10" db="EMBL/GenBank/DDBJ databases">
        <authorList>
            <person name="Kim D."/>
        </authorList>
    </citation>
    <scope>NUCLEOTIDE SEQUENCE [LARGE SCALE GENOMIC DNA]</scope>
    <source>
        <strain evidence="1">BH-2024</strain>
    </source>
</reference>
<name>A0ABD2KBE6_9BILA</name>
<accession>A0ABD2KBE6</accession>
<keyword evidence="2" id="KW-1185">Reference proteome</keyword>
<dbReference type="AlphaFoldDB" id="A0ABD2KBE6"/>
<comment type="caution">
    <text evidence="1">The sequence shown here is derived from an EMBL/GenBank/DDBJ whole genome shotgun (WGS) entry which is preliminary data.</text>
</comment>
<dbReference type="Proteomes" id="UP001620626">
    <property type="component" value="Unassembled WGS sequence"/>
</dbReference>
<dbReference type="EMBL" id="JBICBT010000795">
    <property type="protein sequence ID" value="KAL3100260.1"/>
    <property type="molecule type" value="Genomic_DNA"/>
</dbReference>
<evidence type="ECO:0000313" key="2">
    <source>
        <dbReference type="Proteomes" id="UP001620626"/>
    </source>
</evidence>
<proteinExistence type="predicted"/>
<organism evidence="1 2">
    <name type="scientific">Heterodera trifolii</name>
    <dbReference type="NCBI Taxonomy" id="157864"/>
    <lineage>
        <taxon>Eukaryota</taxon>
        <taxon>Metazoa</taxon>
        <taxon>Ecdysozoa</taxon>
        <taxon>Nematoda</taxon>
        <taxon>Chromadorea</taxon>
        <taxon>Rhabditida</taxon>
        <taxon>Tylenchina</taxon>
        <taxon>Tylenchomorpha</taxon>
        <taxon>Tylenchoidea</taxon>
        <taxon>Heteroderidae</taxon>
        <taxon>Heteroderinae</taxon>
        <taxon>Heterodera</taxon>
    </lineage>
</organism>
<gene>
    <name evidence="1" type="ORF">niasHT_027724</name>
</gene>
<protein>
    <submittedName>
        <fullName evidence="1">Uncharacterized protein</fullName>
    </submittedName>
</protein>
<sequence>MGVARNPPKMMLRENRKKGRCAKTEKRITINNDSAFTYQLLPYMFWNEQLLCLLQFKLGVPAQEIIAYNMARGDKLDRIKPSEIAFTIISLRNKGLNTRTPILKFNESLVDQSTKDEVSKMVDETQCELVKRMSEFDVQQASHKIVKMAIEKRHVFEADVAPLIWPIGHRRVSARPLLRQGQNVVGAGREHVVAGRSAGLGWPGRGTAADVRGGRHRLVKGTKAEEEASAKRRKRRRKECRRTLIRDCTNNFGFIFRWSQISNIAFTDLHTRGIKVF</sequence>
<evidence type="ECO:0000313" key="1">
    <source>
        <dbReference type="EMBL" id="KAL3100260.1"/>
    </source>
</evidence>